<accession>A0A0R1HVZ8</accession>
<evidence type="ECO:0000256" key="5">
    <source>
        <dbReference type="HAMAP-Rule" id="MF_00214"/>
    </source>
</evidence>
<dbReference type="GO" id="GO:0046279">
    <property type="term" value="P:3,4-dihydroxybenzoate biosynthetic process"/>
    <property type="evidence" value="ECO:0007669"/>
    <property type="project" value="TreeGrafter"/>
</dbReference>
<keyword evidence="4 5" id="KW-0704">Schiff base</keyword>
<dbReference type="InterPro" id="IPR013785">
    <property type="entry name" value="Aldolase_TIM"/>
</dbReference>
<dbReference type="FunFam" id="3.20.20.70:FF:000047">
    <property type="entry name" value="3-dehydroquinate dehydratase"/>
    <property type="match status" value="1"/>
</dbReference>
<feature type="active site" description="Schiff-base intermediate with substrate" evidence="5">
    <location>
        <position position="188"/>
    </location>
</feature>
<feature type="binding site" evidence="5">
    <location>
        <position position="249"/>
    </location>
    <ligand>
        <name>3-dehydroquinate</name>
        <dbReference type="ChEBI" id="CHEBI:32364"/>
    </ligand>
</feature>
<sequence length="277" mass="29936">MLSFNNDKKIRQKEITLIMKPTNLKHLSLGTGTPKICVPITGSDVTTVIAQAGEIVSTAADVVEWRLDYLNNLEDTEAICATANRLVTLLGELPLIVTLRDRTQGGKRQISDSDYQTLYTQLIANSSIAAIDLEWHRAKSTITHLIALATANNVATIISQHYFDQTPTLPKMTDLLTAMATCHGSFVKLAVMPQSNDDVLNLMTATHAVADQLTQPIISMAMGDLGAVTRVTGATFGSVMTFATVRHSSAPGQLTVEQTKKILDILTPGLPHLNTVS</sequence>
<comment type="similarity">
    <text evidence="5">Belongs to the type-I 3-dehydroquinase family.</text>
</comment>
<dbReference type="PANTHER" id="PTHR43699">
    <property type="entry name" value="3-DEHYDROQUINATE DEHYDRATASE"/>
    <property type="match status" value="1"/>
</dbReference>
<keyword evidence="7" id="KW-1185">Reference proteome</keyword>
<dbReference type="GO" id="GO:0008652">
    <property type="term" value="P:amino acid biosynthetic process"/>
    <property type="evidence" value="ECO:0007669"/>
    <property type="project" value="UniProtKB-KW"/>
</dbReference>
<feature type="active site" description="Proton donor/acceptor" evidence="5">
    <location>
        <position position="161"/>
    </location>
</feature>
<comment type="pathway">
    <text evidence="5">Metabolic intermediate biosynthesis; chorismate biosynthesis; chorismate from D-erythrose 4-phosphate and phosphoenolpyruvate: step 3/7.</text>
</comment>
<dbReference type="GO" id="GO:0003855">
    <property type="term" value="F:3-dehydroquinate dehydratase activity"/>
    <property type="evidence" value="ECO:0007669"/>
    <property type="project" value="UniProtKB-UniRule"/>
</dbReference>
<comment type="caution">
    <text evidence="6">The sequence shown here is derived from an EMBL/GenBank/DDBJ whole genome shotgun (WGS) entry which is preliminary data.</text>
</comment>
<dbReference type="UniPathway" id="UPA00053">
    <property type="reaction ID" value="UER00086"/>
</dbReference>
<dbReference type="EMBL" id="AZCX01000014">
    <property type="protein sequence ID" value="KRK46935.1"/>
    <property type="molecule type" value="Genomic_DNA"/>
</dbReference>
<dbReference type="EC" id="4.2.1.10" evidence="5"/>
<keyword evidence="5" id="KW-0028">Amino-acid biosynthesis</keyword>
<evidence type="ECO:0000256" key="4">
    <source>
        <dbReference type="ARBA" id="ARBA00023270"/>
    </source>
</evidence>
<dbReference type="GO" id="GO:0009423">
    <property type="term" value="P:chorismate biosynthetic process"/>
    <property type="evidence" value="ECO:0007669"/>
    <property type="project" value="UniProtKB-UniRule"/>
</dbReference>
<gene>
    <name evidence="5" type="primary">aroD</name>
    <name evidence="6" type="ORF">FC96_GL000826</name>
</gene>
<evidence type="ECO:0000256" key="3">
    <source>
        <dbReference type="ARBA" id="ARBA00023239"/>
    </source>
</evidence>
<dbReference type="PANTHER" id="PTHR43699:SF1">
    <property type="entry name" value="3-DEHYDROQUINATE DEHYDRATASE"/>
    <property type="match status" value="1"/>
</dbReference>
<evidence type="ECO:0000256" key="2">
    <source>
        <dbReference type="ARBA" id="ARBA00023141"/>
    </source>
</evidence>
<evidence type="ECO:0000313" key="6">
    <source>
        <dbReference type="EMBL" id="KRK46935.1"/>
    </source>
</evidence>
<dbReference type="GO" id="GO:0009073">
    <property type="term" value="P:aromatic amino acid family biosynthetic process"/>
    <property type="evidence" value="ECO:0007669"/>
    <property type="project" value="UniProtKB-KW"/>
</dbReference>
<dbReference type="STRING" id="1302272.FC96_GL000826"/>
<comment type="catalytic activity">
    <reaction evidence="1 5">
        <text>3-dehydroquinate = 3-dehydroshikimate + H2O</text>
        <dbReference type="Rhea" id="RHEA:21096"/>
        <dbReference type="ChEBI" id="CHEBI:15377"/>
        <dbReference type="ChEBI" id="CHEBI:16630"/>
        <dbReference type="ChEBI" id="CHEBI:32364"/>
        <dbReference type="EC" id="4.2.1.10"/>
    </reaction>
</comment>
<dbReference type="Pfam" id="PF01487">
    <property type="entry name" value="DHquinase_I"/>
    <property type="match status" value="1"/>
</dbReference>
<name>A0A0R1HVZ8_9LACO</name>
<dbReference type="AlphaFoldDB" id="A0A0R1HVZ8"/>
<protein>
    <recommendedName>
        <fullName evidence="5">3-dehydroquinate dehydratase</fullName>
        <shortName evidence="5">3-dehydroquinase</shortName>
        <ecNumber evidence="5">4.2.1.10</ecNumber>
    </recommendedName>
    <alternativeName>
        <fullName evidence="5">Type I DHQase</fullName>
    </alternativeName>
    <alternativeName>
        <fullName evidence="5">Type I dehydroquinase</fullName>
        <shortName evidence="5">DHQ1</shortName>
    </alternativeName>
</protein>
<keyword evidence="3 5" id="KW-0456">Lyase</keyword>
<feature type="binding site" evidence="5">
    <location>
        <begin position="64"/>
        <end position="66"/>
    </location>
    <ligand>
        <name>3-dehydroquinate</name>
        <dbReference type="ChEBI" id="CHEBI:32364"/>
    </ligand>
</feature>
<dbReference type="OrthoDB" id="9813659at2"/>
<dbReference type="Gene3D" id="3.20.20.70">
    <property type="entry name" value="Aldolase class I"/>
    <property type="match status" value="1"/>
</dbReference>
<comment type="subunit">
    <text evidence="5">Homodimer.</text>
</comment>
<organism evidence="6 7">
    <name type="scientific">Secundilactobacillus kimchicus JCM 15530</name>
    <dbReference type="NCBI Taxonomy" id="1302272"/>
    <lineage>
        <taxon>Bacteria</taxon>
        <taxon>Bacillati</taxon>
        <taxon>Bacillota</taxon>
        <taxon>Bacilli</taxon>
        <taxon>Lactobacillales</taxon>
        <taxon>Lactobacillaceae</taxon>
        <taxon>Secundilactobacillus</taxon>
    </lineage>
</organism>
<feature type="binding site" evidence="5">
    <location>
        <position position="100"/>
    </location>
    <ligand>
        <name>3-dehydroquinate</name>
        <dbReference type="ChEBI" id="CHEBI:32364"/>
    </ligand>
</feature>
<comment type="caution">
    <text evidence="5">Lacks conserved residue(s) required for the propagation of feature annotation.</text>
</comment>
<dbReference type="NCBIfam" id="TIGR01093">
    <property type="entry name" value="aroD"/>
    <property type="match status" value="1"/>
</dbReference>
<dbReference type="InterPro" id="IPR001381">
    <property type="entry name" value="DHquinase_I"/>
</dbReference>
<dbReference type="SUPFAM" id="SSF51569">
    <property type="entry name" value="Aldolase"/>
    <property type="match status" value="1"/>
</dbReference>
<dbReference type="Proteomes" id="UP000050911">
    <property type="component" value="Unassembled WGS sequence"/>
</dbReference>
<evidence type="ECO:0000256" key="1">
    <source>
        <dbReference type="ARBA" id="ARBA00001864"/>
    </source>
</evidence>
<reference evidence="6 7" key="1">
    <citation type="journal article" date="2015" name="Genome Announc.">
        <title>Expanding the biotechnology potential of lactobacilli through comparative genomics of 213 strains and associated genera.</title>
        <authorList>
            <person name="Sun Z."/>
            <person name="Harris H.M."/>
            <person name="McCann A."/>
            <person name="Guo C."/>
            <person name="Argimon S."/>
            <person name="Zhang W."/>
            <person name="Yang X."/>
            <person name="Jeffery I.B."/>
            <person name="Cooney J.C."/>
            <person name="Kagawa T.F."/>
            <person name="Liu W."/>
            <person name="Song Y."/>
            <person name="Salvetti E."/>
            <person name="Wrobel A."/>
            <person name="Rasinkangas P."/>
            <person name="Parkhill J."/>
            <person name="Rea M.C."/>
            <person name="O'Sullivan O."/>
            <person name="Ritari J."/>
            <person name="Douillard F.P."/>
            <person name="Paul Ross R."/>
            <person name="Yang R."/>
            <person name="Briner A.E."/>
            <person name="Felis G.E."/>
            <person name="de Vos W.M."/>
            <person name="Barrangou R."/>
            <person name="Klaenhammer T.R."/>
            <person name="Caufield P.W."/>
            <person name="Cui Y."/>
            <person name="Zhang H."/>
            <person name="O'Toole P.W."/>
        </authorList>
    </citation>
    <scope>NUCLEOTIDE SEQUENCE [LARGE SCALE GENOMIC DNA]</scope>
    <source>
        <strain evidence="6 7">JCM 15530</strain>
    </source>
</reference>
<feature type="binding site" evidence="5">
    <location>
        <position position="253"/>
    </location>
    <ligand>
        <name>3-dehydroquinate</name>
        <dbReference type="ChEBI" id="CHEBI:32364"/>
    </ligand>
</feature>
<evidence type="ECO:0000313" key="7">
    <source>
        <dbReference type="Proteomes" id="UP000050911"/>
    </source>
</evidence>
<dbReference type="CDD" id="cd00502">
    <property type="entry name" value="DHQase_I"/>
    <property type="match status" value="1"/>
</dbReference>
<comment type="function">
    <text evidence="5">Involved in the third step of the chorismate pathway, which leads to the biosynthesis of aromatic amino acids. Catalyzes the cis-dehydration of 3-dehydroquinate (DHQ) and introduces the first double bond of the aromatic ring to yield 3-dehydroshikimate.</text>
</comment>
<keyword evidence="2 5" id="KW-0057">Aromatic amino acid biosynthesis</keyword>
<dbReference type="HAMAP" id="MF_00214">
    <property type="entry name" value="AroD"/>
    <property type="match status" value="1"/>
</dbReference>
<dbReference type="InterPro" id="IPR050146">
    <property type="entry name" value="Type-I_3-dehydroquinase"/>
</dbReference>
<proteinExistence type="inferred from homology"/>
<dbReference type="PATRIC" id="fig|1302272.5.peg.826"/>
<feature type="binding site" evidence="5">
    <location>
        <position position="230"/>
    </location>
    <ligand>
        <name>3-dehydroquinate</name>
        <dbReference type="ChEBI" id="CHEBI:32364"/>
    </ligand>
</feature>